<feature type="domain" description="STAS" evidence="4">
    <location>
        <begin position="40"/>
        <end position="130"/>
    </location>
</feature>
<accession>A0A3N0GV12</accession>
<reference evidence="5 6" key="1">
    <citation type="submission" date="2018-11" db="EMBL/GenBank/DDBJ databases">
        <authorList>
            <person name="Li F."/>
        </authorList>
    </citation>
    <scope>NUCLEOTIDE SEQUENCE [LARGE SCALE GENOMIC DNA]</scope>
    <source>
        <strain evidence="5 6">Gsoil 818</strain>
    </source>
</reference>
<dbReference type="InterPro" id="IPR002645">
    <property type="entry name" value="STAS_dom"/>
</dbReference>
<dbReference type="InterPro" id="IPR003658">
    <property type="entry name" value="Anti-sigma_ant"/>
</dbReference>
<dbReference type="PROSITE" id="PS50801">
    <property type="entry name" value="STAS"/>
    <property type="match status" value="1"/>
</dbReference>
<name>A0A3N0GV12_9ACTN</name>
<dbReference type="OrthoDB" id="4870156at2"/>
<gene>
    <name evidence="5" type="ORF">EFL26_05030</name>
</gene>
<evidence type="ECO:0000256" key="3">
    <source>
        <dbReference type="SAM" id="MobiDB-lite"/>
    </source>
</evidence>
<dbReference type="PANTHER" id="PTHR33495">
    <property type="entry name" value="ANTI-SIGMA FACTOR ANTAGONIST TM_1081-RELATED-RELATED"/>
    <property type="match status" value="1"/>
</dbReference>
<protein>
    <recommendedName>
        <fullName evidence="2">Anti-sigma factor antagonist</fullName>
    </recommendedName>
</protein>
<dbReference type="Pfam" id="PF01740">
    <property type="entry name" value="STAS"/>
    <property type="match status" value="1"/>
</dbReference>
<dbReference type="SUPFAM" id="SSF52091">
    <property type="entry name" value="SpoIIaa-like"/>
    <property type="match status" value="1"/>
</dbReference>
<comment type="similarity">
    <text evidence="1 2">Belongs to the anti-sigma-factor antagonist family.</text>
</comment>
<organism evidence="5 6">
    <name type="scientific">Nocardioides pocheonensis</name>
    <dbReference type="NCBI Taxonomy" id="661485"/>
    <lineage>
        <taxon>Bacteria</taxon>
        <taxon>Bacillati</taxon>
        <taxon>Actinomycetota</taxon>
        <taxon>Actinomycetes</taxon>
        <taxon>Propionibacteriales</taxon>
        <taxon>Nocardioidaceae</taxon>
        <taxon>Nocardioides</taxon>
    </lineage>
</organism>
<dbReference type="CDD" id="cd07043">
    <property type="entry name" value="STAS_anti-anti-sigma_factors"/>
    <property type="match status" value="1"/>
</dbReference>
<proteinExistence type="inferred from homology"/>
<dbReference type="GO" id="GO:0043856">
    <property type="term" value="F:anti-sigma factor antagonist activity"/>
    <property type="evidence" value="ECO:0007669"/>
    <property type="project" value="InterPro"/>
</dbReference>
<feature type="region of interest" description="Disordered" evidence="3">
    <location>
        <begin position="1"/>
        <end position="28"/>
    </location>
</feature>
<evidence type="ECO:0000313" key="6">
    <source>
        <dbReference type="Proteomes" id="UP000279994"/>
    </source>
</evidence>
<dbReference type="AlphaFoldDB" id="A0A3N0GV12"/>
<evidence type="ECO:0000313" key="5">
    <source>
        <dbReference type="EMBL" id="RNM16313.1"/>
    </source>
</evidence>
<keyword evidence="6" id="KW-1185">Reference proteome</keyword>
<dbReference type="Proteomes" id="UP000279994">
    <property type="component" value="Unassembled WGS sequence"/>
</dbReference>
<sequence length="130" mass="13647">MTSADPMSPDASTRYVAREGDAKAGGGMDDFVVETRADGVIVVSGELDIATVDELSAAARAALETTASTLVLDFGGVTFVDSTGLGALVRLRKEAEHRGLGLRLDGVRPEVRRVLDLTGLSEIFPDQAEL</sequence>
<evidence type="ECO:0000259" key="4">
    <source>
        <dbReference type="PROSITE" id="PS50801"/>
    </source>
</evidence>
<evidence type="ECO:0000256" key="2">
    <source>
        <dbReference type="RuleBase" id="RU003749"/>
    </source>
</evidence>
<dbReference type="Gene3D" id="3.30.750.24">
    <property type="entry name" value="STAS domain"/>
    <property type="match status" value="1"/>
</dbReference>
<dbReference type="PANTHER" id="PTHR33495:SF2">
    <property type="entry name" value="ANTI-SIGMA FACTOR ANTAGONIST TM_1081-RELATED"/>
    <property type="match status" value="1"/>
</dbReference>
<evidence type="ECO:0000256" key="1">
    <source>
        <dbReference type="ARBA" id="ARBA00009013"/>
    </source>
</evidence>
<dbReference type="EMBL" id="RJSF01000009">
    <property type="protein sequence ID" value="RNM16313.1"/>
    <property type="molecule type" value="Genomic_DNA"/>
</dbReference>
<comment type="caution">
    <text evidence="5">The sequence shown here is derived from an EMBL/GenBank/DDBJ whole genome shotgun (WGS) entry which is preliminary data.</text>
</comment>
<dbReference type="NCBIfam" id="TIGR00377">
    <property type="entry name" value="ant_ant_sig"/>
    <property type="match status" value="1"/>
</dbReference>
<dbReference type="InterPro" id="IPR036513">
    <property type="entry name" value="STAS_dom_sf"/>
</dbReference>